<feature type="compositionally biased region" description="Low complexity" evidence="1">
    <location>
        <begin position="33"/>
        <end position="68"/>
    </location>
</feature>
<evidence type="ECO:0000256" key="1">
    <source>
        <dbReference type="SAM" id="MobiDB-lite"/>
    </source>
</evidence>
<dbReference type="SUPFAM" id="SSF69322">
    <property type="entry name" value="Tricorn protease domain 2"/>
    <property type="match status" value="1"/>
</dbReference>
<feature type="signal peptide" evidence="2">
    <location>
        <begin position="1"/>
        <end position="30"/>
    </location>
</feature>
<evidence type="ECO:0000256" key="2">
    <source>
        <dbReference type="SAM" id="SignalP"/>
    </source>
</evidence>
<keyword evidence="4" id="KW-1185">Reference proteome</keyword>
<dbReference type="RefSeq" id="WP_075071073.1">
    <property type="nucleotide sequence ID" value="NZ_LGCM01000031.1"/>
</dbReference>
<feature type="chain" id="PRO_5006133329" description="SGNH hydrolase-type esterase domain-containing protein" evidence="2">
    <location>
        <begin position="31"/>
        <end position="709"/>
    </location>
</feature>
<feature type="region of interest" description="Disordered" evidence="1">
    <location>
        <begin position="33"/>
        <end position="99"/>
    </location>
</feature>
<dbReference type="STRING" id="229921.ADN01_08415"/>
<evidence type="ECO:0000313" key="4">
    <source>
        <dbReference type="Proteomes" id="UP000050501"/>
    </source>
</evidence>
<dbReference type="InterPro" id="IPR011042">
    <property type="entry name" value="6-blade_b-propeller_TolB-like"/>
</dbReference>
<evidence type="ECO:0008006" key="5">
    <source>
        <dbReference type="Google" id="ProtNLM"/>
    </source>
</evidence>
<dbReference type="PROSITE" id="PS51257">
    <property type="entry name" value="PROKAR_LIPOPROTEIN"/>
    <property type="match status" value="1"/>
</dbReference>
<dbReference type="Proteomes" id="UP000050501">
    <property type="component" value="Unassembled WGS sequence"/>
</dbReference>
<organism evidence="3 4">
    <name type="scientific">Levilinea saccharolytica</name>
    <dbReference type="NCBI Taxonomy" id="229921"/>
    <lineage>
        <taxon>Bacteria</taxon>
        <taxon>Bacillati</taxon>
        <taxon>Chloroflexota</taxon>
        <taxon>Anaerolineae</taxon>
        <taxon>Anaerolineales</taxon>
        <taxon>Anaerolineaceae</taxon>
        <taxon>Levilinea</taxon>
    </lineage>
</organism>
<comment type="caution">
    <text evidence="3">The sequence shown here is derived from an EMBL/GenBank/DDBJ whole genome shotgun (WGS) entry which is preliminary data.</text>
</comment>
<protein>
    <recommendedName>
        <fullName evidence="5">SGNH hydrolase-type esterase domain-containing protein</fullName>
    </recommendedName>
</protein>
<reference evidence="3 4" key="1">
    <citation type="submission" date="2015-07" db="EMBL/GenBank/DDBJ databases">
        <title>Genome sequence of Levilinea saccharolytica DSM 16555.</title>
        <authorList>
            <person name="Hemp J."/>
            <person name="Ward L.M."/>
            <person name="Pace L.A."/>
            <person name="Fischer W.W."/>
        </authorList>
    </citation>
    <scope>NUCLEOTIDE SEQUENCE [LARGE SCALE GENOMIC DNA]</scope>
    <source>
        <strain evidence="3 4">KIBI-1</strain>
    </source>
</reference>
<name>A0A0P6Y2P5_9CHLR</name>
<proteinExistence type="predicted"/>
<evidence type="ECO:0000313" key="3">
    <source>
        <dbReference type="EMBL" id="KPL83511.1"/>
    </source>
</evidence>
<keyword evidence="2" id="KW-0732">Signal</keyword>
<dbReference type="SUPFAM" id="SSF52266">
    <property type="entry name" value="SGNH hydrolase"/>
    <property type="match status" value="1"/>
</dbReference>
<dbReference type="AlphaFoldDB" id="A0A0P6Y2P5"/>
<gene>
    <name evidence="3" type="ORF">ADN01_08415</name>
</gene>
<sequence length="709" mass="77535">MQPLAVKSSTCLLALLSILLLLTACQPQPAAAPTLPAVEQPDAPTLPSAPSAAPEQPAAEPNADSAPPEATPSPVSPASVPSAPANPGETLPPEDWKNWPVVPQVSDRAREIYQQGLQRGTNPQAFSVVGDCQSIPGVFMGVFGHPLGYSLKPEEQYLQETIDHFSGSFDRDGIAVRGGFTAASLLSPLQADPSACKPGESPLSCEFRVHNPSIVIISLETWRTPATIDRYEVYLRQIIEASIQQGVLPILATKADMAETGKEHVINPAVARLASEYQLPMMNFWRAVQGIEHKGIDPERDTFHLTREAWLVKSFTGLRALDAVWRAVSAQTPPAASETALNTAPTPQPTALPLQFTPPDCPAGDNCVLLDLIESRDGSLHDRGVFTFNLDSQALTPLTAEDIRLQDVSPDGQSALLSRGTELYQVRFADPAPTLITDAFVDHGSLSAFYLSDGQSILLLSDREGYPAVWKTSSAAADWQKITAESDSPIALVKSPQAGWVYWQAGACSSRIVCQASGYQRTSLDGQTQPVGDVQQLVLSNDAQSLAFMDPQTAGDYGFIDKLVIENAETRLPSRRLIVFPPANGYKVRNRLNQYLWSPSDSHMLILVDEFSKYYEQSSGYHLFIFWVKQGWYTEFPRLTGIMPGAVWSPDGQELFLWVSKAQAEGQYSLSFERFNPFKQERTVLDQNPALTGLPYTYVNRAFWLPPTP</sequence>
<accession>A0A0P6Y2P5</accession>
<dbReference type="EMBL" id="LGCM01000031">
    <property type="protein sequence ID" value="KPL83511.1"/>
    <property type="molecule type" value="Genomic_DNA"/>
</dbReference>
<feature type="compositionally biased region" description="Low complexity" evidence="1">
    <location>
        <begin position="76"/>
        <end position="87"/>
    </location>
</feature>
<dbReference type="Gene3D" id="2.120.10.30">
    <property type="entry name" value="TolB, C-terminal domain"/>
    <property type="match status" value="1"/>
</dbReference>